<dbReference type="KEGG" id="pno:SNOG_15004"/>
<evidence type="ECO:0000313" key="3">
    <source>
        <dbReference type="Proteomes" id="UP000001055"/>
    </source>
</evidence>
<dbReference type="GeneID" id="5982097"/>
<dbReference type="RefSeq" id="XP_001805169.1">
    <property type="nucleotide sequence ID" value="XM_001805117.1"/>
</dbReference>
<dbReference type="EMBL" id="CH445359">
    <property type="protein sequence ID" value="EAT77547.1"/>
    <property type="molecule type" value="Genomic_DNA"/>
</dbReference>
<sequence>MTNYQFQPSGMGGDRYTPNPHGPVNKPHKDFKQKLPVWESLRRELYQSFVEIDEAVKLVDRGDATGQTLIATSVLELRRSSSAAEASAMKHILSIFNIHCLQFLYKKCLTPLARKT</sequence>
<evidence type="ECO:0000256" key="1">
    <source>
        <dbReference type="SAM" id="MobiDB-lite"/>
    </source>
</evidence>
<name>Q0TZJ7_PHANO</name>
<dbReference type="InParanoid" id="Q0TZJ7"/>
<organism evidence="2 3">
    <name type="scientific">Phaeosphaeria nodorum (strain SN15 / ATCC MYA-4574 / FGSC 10173)</name>
    <name type="common">Glume blotch fungus</name>
    <name type="synonym">Parastagonospora nodorum</name>
    <dbReference type="NCBI Taxonomy" id="321614"/>
    <lineage>
        <taxon>Eukaryota</taxon>
        <taxon>Fungi</taxon>
        <taxon>Dikarya</taxon>
        <taxon>Ascomycota</taxon>
        <taxon>Pezizomycotina</taxon>
        <taxon>Dothideomycetes</taxon>
        <taxon>Pleosporomycetidae</taxon>
        <taxon>Pleosporales</taxon>
        <taxon>Pleosporineae</taxon>
        <taxon>Phaeosphaeriaceae</taxon>
        <taxon>Parastagonospora</taxon>
    </lineage>
</organism>
<gene>
    <name evidence="2" type="ORF">SNOG_15004</name>
</gene>
<dbReference type="AlphaFoldDB" id="Q0TZJ7"/>
<proteinExistence type="predicted"/>
<feature type="region of interest" description="Disordered" evidence="1">
    <location>
        <begin position="1"/>
        <end position="30"/>
    </location>
</feature>
<accession>Q0TZJ7</accession>
<protein>
    <submittedName>
        <fullName evidence="2">Uncharacterized protein</fullName>
    </submittedName>
</protein>
<evidence type="ECO:0000313" key="2">
    <source>
        <dbReference type="EMBL" id="EAT77547.1"/>
    </source>
</evidence>
<reference evidence="3" key="1">
    <citation type="journal article" date="2007" name="Plant Cell">
        <title>Dothideomycete-plant interactions illuminated by genome sequencing and EST analysis of the wheat pathogen Stagonospora nodorum.</title>
        <authorList>
            <person name="Hane J.K."/>
            <person name="Lowe R.G."/>
            <person name="Solomon P.S."/>
            <person name="Tan K.C."/>
            <person name="Schoch C.L."/>
            <person name="Spatafora J.W."/>
            <person name="Crous P.W."/>
            <person name="Kodira C."/>
            <person name="Birren B.W."/>
            <person name="Galagan J.E."/>
            <person name="Torriani S.F."/>
            <person name="McDonald B.A."/>
            <person name="Oliver R.P."/>
        </authorList>
    </citation>
    <scope>NUCLEOTIDE SEQUENCE [LARGE SCALE GENOMIC DNA]</scope>
    <source>
        <strain evidence="3">SN15 / ATCC MYA-4574 / FGSC 10173</strain>
    </source>
</reference>
<dbReference type="Proteomes" id="UP000001055">
    <property type="component" value="Unassembled WGS sequence"/>
</dbReference>